<comment type="caution">
    <text evidence="2">The sequence shown here is derived from an EMBL/GenBank/DDBJ whole genome shotgun (WGS) entry which is preliminary data.</text>
</comment>
<name>A0A3M7P7M9_BRAPC</name>
<dbReference type="AlphaFoldDB" id="A0A3M7P7M9"/>
<gene>
    <name evidence="2" type="ORF">BpHYR1_021597</name>
</gene>
<evidence type="ECO:0000313" key="3">
    <source>
        <dbReference type="Proteomes" id="UP000276133"/>
    </source>
</evidence>
<keyword evidence="1" id="KW-1133">Transmembrane helix</keyword>
<organism evidence="2 3">
    <name type="scientific">Brachionus plicatilis</name>
    <name type="common">Marine rotifer</name>
    <name type="synonym">Brachionus muelleri</name>
    <dbReference type="NCBI Taxonomy" id="10195"/>
    <lineage>
        <taxon>Eukaryota</taxon>
        <taxon>Metazoa</taxon>
        <taxon>Spiralia</taxon>
        <taxon>Gnathifera</taxon>
        <taxon>Rotifera</taxon>
        <taxon>Eurotatoria</taxon>
        <taxon>Monogononta</taxon>
        <taxon>Pseudotrocha</taxon>
        <taxon>Ploima</taxon>
        <taxon>Brachionidae</taxon>
        <taxon>Brachionus</taxon>
    </lineage>
</organism>
<evidence type="ECO:0000313" key="2">
    <source>
        <dbReference type="EMBL" id="RMZ94747.1"/>
    </source>
</evidence>
<sequence>MILSKLKKELQFTQDPQVWNHSFPTEPNLANKQIISSFSLSLFNRLVSRGASLIRGIMRIRKRSFTFILNPAYAQQKRYRDVALILGIAALLASCVLLACFIRQARPPQNQRTPHKPPKLDSKSISLNSTRSNQINFSVNFDNYFIMPHVLKVIQILFYWEAPFGANDGVSGLTLRMLEIQNLIRNVNWKEIFEEFLEFLLNIDKIVVWSMGPLAVEDLAEMASRHYSIRSLIE</sequence>
<keyword evidence="1" id="KW-0472">Membrane</keyword>
<feature type="transmembrane region" description="Helical" evidence="1">
    <location>
        <begin position="82"/>
        <end position="102"/>
    </location>
</feature>
<reference evidence="2 3" key="1">
    <citation type="journal article" date="2018" name="Sci. Rep.">
        <title>Genomic signatures of local adaptation to the degree of environmental predictability in rotifers.</title>
        <authorList>
            <person name="Franch-Gras L."/>
            <person name="Hahn C."/>
            <person name="Garcia-Roger E.M."/>
            <person name="Carmona M.J."/>
            <person name="Serra M."/>
            <person name="Gomez A."/>
        </authorList>
    </citation>
    <scope>NUCLEOTIDE SEQUENCE [LARGE SCALE GENOMIC DNA]</scope>
    <source>
        <strain evidence="2">HYR1</strain>
    </source>
</reference>
<accession>A0A3M7P7M9</accession>
<keyword evidence="1" id="KW-0812">Transmembrane</keyword>
<proteinExistence type="predicted"/>
<dbReference type="EMBL" id="REGN01012833">
    <property type="protein sequence ID" value="RMZ94747.1"/>
    <property type="molecule type" value="Genomic_DNA"/>
</dbReference>
<protein>
    <submittedName>
        <fullName evidence="2">Uncharacterized protein</fullName>
    </submittedName>
</protein>
<evidence type="ECO:0000256" key="1">
    <source>
        <dbReference type="SAM" id="Phobius"/>
    </source>
</evidence>
<dbReference type="Proteomes" id="UP000276133">
    <property type="component" value="Unassembled WGS sequence"/>
</dbReference>
<keyword evidence="3" id="KW-1185">Reference proteome</keyword>